<evidence type="ECO:0000256" key="1">
    <source>
        <dbReference type="SAM" id="MobiDB-lite"/>
    </source>
</evidence>
<evidence type="ECO:0000313" key="3">
    <source>
        <dbReference type="Proteomes" id="UP001172155"/>
    </source>
</evidence>
<gene>
    <name evidence="2" type="ORF">B0T18DRAFT_192899</name>
</gene>
<accession>A0AA40ER00</accession>
<dbReference type="Proteomes" id="UP001172155">
    <property type="component" value="Unassembled WGS sequence"/>
</dbReference>
<protein>
    <submittedName>
        <fullName evidence="2">Uncharacterized protein</fullName>
    </submittedName>
</protein>
<evidence type="ECO:0000313" key="2">
    <source>
        <dbReference type="EMBL" id="KAK0743913.1"/>
    </source>
</evidence>
<organism evidence="2 3">
    <name type="scientific">Schizothecium vesticola</name>
    <dbReference type="NCBI Taxonomy" id="314040"/>
    <lineage>
        <taxon>Eukaryota</taxon>
        <taxon>Fungi</taxon>
        <taxon>Dikarya</taxon>
        <taxon>Ascomycota</taxon>
        <taxon>Pezizomycotina</taxon>
        <taxon>Sordariomycetes</taxon>
        <taxon>Sordariomycetidae</taxon>
        <taxon>Sordariales</taxon>
        <taxon>Schizotheciaceae</taxon>
        <taxon>Schizothecium</taxon>
    </lineage>
</organism>
<feature type="region of interest" description="Disordered" evidence="1">
    <location>
        <begin position="206"/>
        <end position="231"/>
    </location>
</feature>
<dbReference type="AlphaFoldDB" id="A0AA40ER00"/>
<feature type="compositionally biased region" description="Basic and acidic residues" evidence="1">
    <location>
        <begin position="217"/>
        <end position="226"/>
    </location>
</feature>
<reference evidence="2" key="1">
    <citation type="submission" date="2023-06" db="EMBL/GenBank/DDBJ databases">
        <title>Genome-scale phylogeny and comparative genomics of the fungal order Sordariales.</title>
        <authorList>
            <consortium name="Lawrence Berkeley National Laboratory"/>
            <person name="Hensen N."/>
            <person name="Bonometti L."/>
            <person name="Westerberg I."/>
            <person name="Brannstrom I.O."/>
            <person name="Guillou S."/>
            <person name="Cros-Aarteil S."/>
            <person name="Calhoun S."/>
            <person name="Haridas S."/>
            <person name="Kuo A."/>
            <person name="Mondo S."/>
            <person name="Pangilinan J."/>
            <person name="Riley R."/>
            <person name="LaButti K."/>
            <person name="Andreopoulos B."/>
            <person name="Lipzen A."/>
            <person name="Chen C."/>
            <person name="Yanf M."/>
            <person name="Daum C."/>
            <person name="Ng V."/>
            <person name="Clum A."/>
            <person name="Steindorff A."/>
            <person name="Ohm R."/>
            <person name="Martin F."/>
            <person name="Silar P."/>
            <person name="Natvig D."/>
            <person name="Lalanne C."/>
            <person name="Gautier V."/>
            <person name="Ament-velasquez S.L."/>
            <person name="Kruys A."/>
            <person name="Hutchinson M.I."/>
            <person name="Powell A.J."/>
            <person name="Barry K."/>
            <person name="Miller A.N."/>
            <person name="Grigoriev I.V."/>
            <person name="Debuchy R."/>
            <person name="Gladieux P."/>
            <person name="Thoren M.H."/>
            <person name="Johannesson H."/>
        </authorList>
    </citation>
    <scope>NUCLEOTIDE SEQUENCE</scope>
    <source>
        <strain evidence="2">SMH3187-1</strain>
    </source>
</reference>
<keyword evidence="3" id="KW-1185">Reference proteome</keyword>
<sequence length="248" mass="26704">MFCIYFSFPTKPFPAVASEPHFLSSLADLGKRIDGPRLGRQSNLTRGGLCLSCPSWCRVRRPARPLALHTRSSPAAAEETGRRREDMREGVPSVLCRRVLLRCNTTNESPQGRWARHKISRNSGCAGALSGFDQAFQPSPSLFGLSLLPCIPTLSSFLFFPSSIPANNGSNHPPPPRIASCRPSVFRVRVRATTTGLYCIASSSHTGTGTGTGIDTTRNRPDDETVSRPGLSLSGISHPIIGVSSDDG</sequence>
<dbReference type="EMBL" id="JAUKUD010000005">
    <property type="protein sequence ID" value="KAK0743913.1"/>
    <property type="molecule type" value="Genomic_DNA"/>
</dbReference>
<feature type="region of interest" description="Disordered" evidence="1">
    <location>
        <begin position="68"/>
        <end position="88"/>
    </location>
</feature>
<name>A0AA40ER00_9PEZI</name>
<proteinExistence type="predicted"/>
<comment type="caution">
    <text evidence="2">The sequence shown here is derived from an EMBL/GenBank/DDBJ whole genome shotgun (WGS) entry which is preliminary data.</text>
</comment>
<feature type="compositionally biased region" description="Basic and acidic residues" evidence="1">
    <location>
        <begin position="79"/>
        <end position="88"/>
    </location>
</feature>